<dbReference type="InterPro" id="IPR013783">
    <property type="entry name" value="Ig-like_fold"/>
</dbReference>
<dbReference type="STRING" id="77166.U4UHH9"/>
<dbReference type="InterPro" id="IPR003599">
    <property type="entry name" value="Ig_sub"/>
</dbReference>
<proteinExistence type="predicted"/>
<dbReference type="SMART" id="SM00408">
    <property type="entry name" value="IGc2"/>
    <property type="match status" value="1"/>
</dbReference>
<evidence type="ECO:0000313" key="3">
    <source>
        <dbReference type="EMBL" id="ERL92477.1"/>
    </source>
</evidence>
<dbReference type="GO" id="GO:0070593">
    <property type="term" value="P:dendrite self-avoidance"/>
    <property type="evidence" value="ECO:0007669"/>
    <property type="project" value="TreeGrafter"/>
</dbReference>
<evidence type="ECO:0000256" key="1">
    <source>
        <dbReference type="ARBA" id="ARBA00023319"/>
    </source>
</evidence>
<feature type="domain" description="Ig-like" evidence="2">
    <location>
        <begin position="26"/>
        <end position="158"/>
    </location>
</feature>
<dbReference type="Proteomes" id="UP000030742">
    <property type="component" value="Unassembled WGS sequence"/>
</dbReference>
<dbReference type="InterPro" id="IPR036179">
    <property type="entry name" value="Ig-like_dom_sf"/>
</dbReference>
<dbReference type="GO" id="GO:0098632">
    <property type="term" value="F:cell-cell adhesion mediator activity"/>
    <property type="evidence" value="ECO:0007669"/>
    <property type="project" value="TreeGrafter"/>
</dbReference>
<dbReference type="AlphaFoldDB" id="U4UHH9"/>
<reference evidence="3 4" key="1">
    <citation type="journal article" date="2013" name="Genome Biol.">
        <title>Draft genome of the mountain pine beetle, Dendroctonus ponderosae Hopkins, a major forest pest.</title>
        <authorList>
            <person name="Keeling C.I."/>
            <person name="Yuen M.M."/>
            <person name="Liao N.Y."/>
            <person name="Docking T.R."/>
            <person name="Chan S.K."/>
            <person name="Taylor G.A."/>
            <person name="Palmquist D.L."/>
            <person name="Jackman S.D."/>
            <person name="Nguyen A."/>
            <person name="Li M."/>
            <person name="Henderson H."/>
            <person name="Janes J.K."/>
            <person name="Zhao Y."/>
            <person name="Pandoh P."/>
            <person name="Moore R."/>
            <person name="Sperling F.A."/>
            <person name="Huber D.P."/>
            <person name="Birol I."/>
            <person name="Jones S.J."/>
            <person name="Bohlmann J."/>
        </authorList>
    </citation>
    <scope>NUCLEOTIDE SEQUENCE</scope>
</reference>
<dbReference type="InterPro" id="IPR003598">
    <property type="entry name" value="Ig_sub2"/>
</dbReference>
<dbReference type="InterPro" id="IPR013098">
    <property type="entry name" value="Ig_I-set"/>
</dbReference>
<gene>
    <name evidence="3" type="ORF">D910_09790</name>
</gene>
<sequence length="162" mass="18504">MFWLQKILLGLNGFHEEPHDITVYVGQKAHFSCYVDAVPTPRIRWLKDERPLQIDDLRMTILPSGALEIDEVVESDQGSYRHVHFPQILSRIAENFTILQIWLKDGFAIDMNDLDSRFALVGSTSSLRITKIQEQDGGTYQCRAENREDSLDASAAIEIQVN</sequence>
<keyword evidence="1" id="KW-0393">Immunoglobulin domain</keyword>
<dbReference type="PANTHER" id="PTHR10075:SF100">
    <property type="entry name" value="FASCICLIN-2"/>
    <property type="match status" value="1"/>
</dbReference>
<dbReference type="SUPFAM" id="SSF48726">
    <property type="entry name" value="Immunoglobulin"/>
    <property type="match status" value="2"/>
</dbReference>
<dbReference type="PANTHER" id="PTHR10075">
    <property type="entry name" value="BASIGIN RELATED"/>
    <property type="match status" value="1"/>
</dbReference>
<dbReference type="PROSITE" id="PS50835">
    <property type="entry name" value="IG_LIKE"/>
    <property type="match status" value="1"/>
</dbReference>
<dbReference type="CDD" id="cd00096">
    <property type="entry name" value="Ig"/>
    <property type="match status" value="1"/>
</dbReference>
<dbReference type="GO" id="GO:0030424">
    <property type="term" value="C:axon"/>
    <property type="evidence" value="ECO:0007669"/>
    <property type="project" value="TreeGrafter"/>
</dbReference>
<dbReference type="GO" id="GO:0007156">
    <property type="term" value="P:homophilic cell adhesion via plasma membrane adhesion molecules"/>
    <property type="evidence" value="ECO:0007669"/>
    <property type="project" value="TreeGrafter"/>
</dbReference>
<dbReference type="GO" id="GO:0005886">
    <property type="term" value="C:plasma membrane"/>
    <property type="evidence" value="ECO:0007669"/>
    <property type="project" value="TreeGrafter"/>
</dbReference>
<dbReference type="SMART" id="SM00409">
    <property type="entry name" value="IG"/>
    <property type="match status" value="1"/>
</dbReference>
<dbReference type="Gene3D" id="2.60.40.10">
    <property type="entry name" value="Immunoglobulins"/>
    <property type="match status" value="2"/>
</dbReference>
<organism evidence="3 4">
    <name type="scientific">Dendroctonus ponderosae</name>
    <name type="common">Mountain pine beetle</name>
    <dbReference type="NCBI Taxonomy" id="77166"/>
    <lineage>
        <taxon>Eukaryota</taxon>
        <taxon>Metazoa</taxon>
        <taxon>Ecdysozoa</taxon>
        <taxon>Arthropoda</taxon>
        <taxon>Hexapoda</taxon>
        <taxon>Insecta</taxon>
        <taxon>Pterygota</taxon>
        <taxon>Neoptera</taxon>
        <taxon>Endopterygota</taxon>
        <taxon>Coleoptera</taxon>
        <taxon>Polyphaga</taxon>
        <taxon>Cucujiformia</taxon>
        <taxon>Curculionidae</taxon>
        <taxon>Scolytinae</taxon>
        <taxon>Dendroctonus</taxon>
    </lineage>
</organism>
<dbReference type="Pfam" id="PF07679">
    <property type="entry name" value="I-set"/>
    <property type="match status" value="2"/>
</dbReference>
<protein>
    <recommendedName>
        <fullName evidence="2">Ig-like domain-containing protein</fullName>
    </recommendedName>
</protein>
<evidence type="ECO:0000259" key="2">
    <source>
        <dbReference type="PROSITE" id="PS50835"/>
    </source>
</evidence>
<dbReference type="InterPro" id="IPR007110">
    <property type="entry name" value="Ig-like_dom"/>
</dbReference>
<dbReference type="GO" id="GO:0007411">
    <property type="term" value="P:axon guidance"/>
    <property type="evidence" value="ECO:0007669"/>
    <property type="project" value="TreeGrafter"/>
</dbReference>
<accession>U4UHH9</accession>
<name>U4UHH9_DENPD</name>
<dbReference type="EMBL" id="KB632326">
    <property type="protein sequence ID" value="ERL92477.1"/>
    <property type="molecule type" value="Genomic_DNA"/>
</dbReference>
<evidence type="ECO:0000313" key="4">
    <source>
        <dbReference type="Proteomes" id="UP000030742"/>
    </source>
</evidence>